<protein>
    <submittedName>
        <fullName evidence="9">ABC transporter ATP-binding protein</fullName>
    </submittedName>
</protein>
<dbReference type="Pfam" id="PF00005">
    <property type="entry name" value="ABC_tran"/>
    <property type="match status" value="1"/>
</dbReference>
<sequence length="403" mass="42448">MAVRSQTDVIGPPCQNAHRKASASGTRLAFSSGATGGNTMADAPSGRSLVVDAVTHRYPSGALAVENINLDIKGGEIIALLGPSGCGKTTLLRIIAGFIAQTQGRIIIGDDIVDSLPPNRRAVGIVFQNYALFPHLSISENVAYGLAARGIDKASRQREAQRLLELVQLPTMAERLPWQLSGGQQQRVALARALAIKPSILLLDEPFAALDKNLRLDMQIEVKRLQRVSGITTLIVTHDQEEALSMADRVAVLSHGKLEQFGSPSDVYDRPQTLFVNTFVGSTNRMPGVVISADRTAAKVRLDAGAEIIARPAGGALAEGGRVTVCIRPEHLQFVGDETGFAGVVGMSLPLGATVVHEVTTADGSGVKVSQARIGETRALENGAAVRLAPLAPSLANAFPATL</sequence>
<evidence type="ECO:0000256" key="6">
    <source>
        <dbReference type="SAM" id="MobiDB-lite"/>
    </source>
</evidence>
<reference evidence="11" key="4">
    <citation type="submission" date="2020-05" db="EMBL/GenBank/DDBJ databases">
        <title>Complete genome sequence of Bradyrhizobium diazoefficiens XF9 isolated from soybean nodule.</title>
        <authorList>
            <person name="Noda R."/>
            <person name="Kakizaki K."/>
            <person name="Minamisawa K."/>
        </authorList>
    </citation>
    <scope>NUCLEOTIDE SEQUENCE</scope>
    <source>
        <strain evidence="11">XF9</strain>
    </source>
</reference>
<dbReference type="InterPro" id="IPR050093">
    <property type="entry name" value="ABC_SmlMolc_Importer"/>
</dbReference>
<dbReference type="GO" id="GO:0016887">
    <property type="term" value="F:ATP hydrolysis activity"/>
    <property type="evidence" value="ECO:0007669"/>
    <property type="project" value="InterPro"/>
</dbReference>
<evidence type="ECO:0000256" key="3">
    <source>
        <dbReference type="ARBA" id="ARBA00022741"/>
    </source>
</evidence>
<dbReference type="FunFam" id="3.40.50.300:FF:000425">
    <property type="entry name" value="Probable ABC transporter, ATP-binding subunit"/>
    <property type="match status" value="1"/>
</dbReference>
<dbReference type="InterPro" id="IPR017871">
    <property type="entry name" value="ABC_transporter-like_CS"/>
</dbReference>
<dbReference type="GO" id="GO:0005524">
    <property type="term" value="F:ATP binding"/>
    <property type="evidence" value="ECO:0007669"/>
    <property type="project" value="UniProtKB-KW"/>
</dbReference>
<dbReference type="PROSITE" id="PS50893">
    <property type="entry name" value="ABC_TRANSPORTER_2"/>
    <property type="match status" value="1"/>
</dbReference>
<dbReference type="InterPro" id="IPR003439">
    <property type="entry name" value="ABC_transporter-like_ATP-bd"/>
</dbReference>
<dbReference type="SUPFAM" id="SSF52540">
    <property type="entry name" value="P-loop containing nucleoside triphosphate hydrolases"/>
    <property type="match status" value="1"/>
</dbReference>
<keyword evidence="4 9" id="KW-0067">ATP-binding</keyword>
<dbReference type="EMBL" id="AP023098">
    <property type="protein sequence ID" value="BCE82020.1"/>
    <property type="molecule type" value="Genomic_DNA"/>
</dbReference>
<dbReference type="InterPro" id="IPR003593">
    <property type="entry name" value="AAA+_ATPase"/>
</dbReference>
<dbReference type="GO" id="GO:0022857">
    <property type="term" value="F:transmembrane transporter activity"/>
    <property type="evidence" value="ECO:0007669"/>
    <property type="project" value="InterPro"/>
</dbReference>
<dbReference type="GO" id="GO:0015697">
    <property type="term" value="P:quaternary ammonium group transport"/>
    <property type="evidence" value="ECO:0007669"/>
    <property type="project" value="UniProtKB-ARBA"/>
</dbReference>
<dbReference type="AlphaFoldDB" id="A0A809YDK2"/>
<evidence type="ECO:0000313" key="8">
    <source>
        <dbReference type="EMBL" id="BCE29679.1"/>
    </source>
</evidence>
<keyword evidence="2" id="KW-0813">Transport</keyword>
<dbReference type="InterPro" id="IPR008995">
    <property type="entry name" value="Mo/tungstate-bd_C_term_dom"/>
</dbReference>
<keyword evidence="3" id="KW-0547">Nucleotide-binding</keyword>
<dbReference type="EMBL" id="AP023093">
    <property type="protein sequence ID" value="BCE38422.1"/>
    <property type="molecule type" value="Genomic_DNA"/>
</dbReference>
<dbReference type="EMBL" id="AP023092">
    <property type="protein sequence ID" value="BCE29679.1"/>
    <property type="molecule type" value="Genomic_DNA"/>
</dbReference>
<organism evidence="9">
    <name type="scientific">Bradyrhizobium diazoefficiens</name>
    <dbReference type="NCBI Taxonomy" id="1355477"/>
    <lineage>
        <taxon>Bacteria</taxon>
        <taxon>Pseudomonadati</taxon>
        <taxon>Pseudomonadota</taxon>
        <taxon>Alphaproteobacteria</taxon>
        <taxon>Hyphomicrobiales</taxon>
        <taxon>Nitrobacteraceae</taxon>
        <taxon>Bradyrhizobium</taxon>
    </lineage>
</organism>
<dbReference type="Pfam" id="PF08402">
    <property type="entry name" value="TOBE_2"/>
    <property type="match status" value="1"/>
</dbReference>
<evidence type="ECO:0000256" key="1">
    <source>
        <dbReference type="ARBA" id="ARBA00005417"/>
    </source>
</evidence>
<dbReference type="Gene3D" id="3.40.50.300">
    <property type="entry name" value="P-loop containing nucleotide triphosphate hydrolases"/>
    <property type="match status" value="1"/>
</dbReference>
<comment type="similarity">
    <text evidence="1">Belongs to the ABC transporter superfamily.</text>
</comment>
<dbReference type="InterPro" id="IPR013611">
    <property type="entry name" value="Transp-assoc_OB_typ2"/>
</dbReference>
<evidence type="ECO:0000256" key="5">
    <source>
        <dbReference type="ARBA" id="ARBA00024722"/>
    </source>
</evidence>
<name>A0A809YDK2_9BRAD</name>
<reference evidence="8" key="1">
    <citation type="submission" date="2020-05" db="EMBL/GenBank/DDBJ databases">
        <title>Complete genome sequence of Bradyrhizobium diazoefficiens XF2 isolated from soybean nodule.</title>
        <authorList>
            <person name="Noda R."/>
            <person name="Kakizaki K."/>
            <person name="Minamisawa K."/>
        </authorList>
    </citation>
    <scope>NUCLEOTIDE SEQUENCE</scope>
    <source>
        <strain evidence="8">XF2</strain>
    </source>
</reference>
<dbReference type="EMBL" id="AP023097">
    <property type="protein sequence ID" value="BCE73289.1"/>
    <property type="molecule type" value="Genomic_DNA"/>
</dbReference>
<feature type="region of interest" description="Disordered" evidence="6">
    <location>
        <begin position="1"/>
        <end position="22"/>
    </location>
</feature>
<dbReference type="PROSITE" id="PS00211">
    <property type="entry name" value="ABC_TRANSPORTER_1"/>
    <property type="match status" value="1"/>
</dbReference>
<dbReference type="SUPFAM" id="SSF50331">
    <property type="entry name" value="MOP-like"/>
    <property type="match status" value="1"/>
</dbReference>
<dbReference type="GO" id="GO:0043190">
    <property type="term" value="C:ATP-binding cassette (ABC) transporter complex"/>
    <property type="evidence" value="ECO:0007669"/>
    <property type="project" value="InterPro"/>
</dbReference>
<evidence type="ECO:0000313" key="10">
    <source>
        <dbReference type="EMBL" id="BCE73289.1"/>
    </source>
</evidence>
<dbReference type="SMART" id="SM00382">
    <property type="entry name" value="AAA"/>
    <property type="match status" value="1"/>
</dbReference>
<dbReference type="Gene3D" id="2.40.50.100">
    <property type="match status" value="1"/>
</dbReference>
<evidence type="ECO:0000313" key="9">
    <source>
        <dbReference type="EMBL" id="BCE38422.1"/>
    </source>
</evidence>
<evidence type="ECO:0000256" key="2">
    <source>
        <dbReference type="ARBA" id="ARBA00022448"/>
    </source>
</evidence>
<feature type="domain" description="ABC transporter" evidence="7">
    <location>
        <begin position="49"/>
        <end position="280"/>
    </location>
</feature>
<gene>
    <name evidence="8" type="ORF">XF2B_34480</name>
    <name evidence="9" type="ORF">XF3B_34530</name>
    <name evidence="10" type="ORF">XF8B_34000</name>
    <name evidence="11" type="ORF">XF9B_34410</name>
</gene>
<reference evidence="9" key="2">
    <citation type="submission" date="2020-05" db="EMBL/GenBank/DDBJ databases">
        <title>Complete genome sequence of Bradyrhizobium diazoefficiens XF3 isolated from soybean nodule.</title>
        <authorList>
            <person name="Noda R."/>
            <person name="Kakizaki K."/>
            <person name="Minamisawa K."/>
        </authorList>
    </citation>
    <scope>NUCLEOTIDE SEQUENCE</scope>
    <source>
        <strain evidence="9">XF3</strain>
    </source>
</reference>
<proteinExistence type="inferred from homology"/>
<evidence type="ECO:0000313" key="11">
    <source>
        <dbReference type="EMBL" id="BCE82020.1"/>
    </source>
</evidence>
<reference evidence="10" key="3">
    <citation type="submission" date="2020-05" db="EMBL/GenBank/DDBJ databases">
        <title>Complete genome sequence of Bradyrhizobium diazoefficiens XF8 isolated from soybean nodule.</title>
        <authorList>
            <person name="Noda R."/>
            <person name="Kakizaki K."/>
            <person name="Minamisawa K."/>
        </authorList>
    </citation>
    <scope>NUCLEOTIDE SEQUENCE</scope>
    <source>
        <strain evidence="10">XF8</strain>
    </source>
</reference>
<dbReference type="PANTHER" id="PTHR42781">
    <property type="entry name" value="SPERMIDINE/PUTRESCINE IMPORT ATP-BINDING PROTEIN POTA"/>
    <property type="match status" value="1"/>
</dbReference>
<dbReference type="InterPro" id="IPR027417">
    <property type="entry name" value="P-loop_NTPase"/>
</dbReference>
<evidence type="ECO:0000256" key="4">
    <source>
        <dbReference type="ARBA" id="ARBA00022840"/>
    </source>
</evidence>
<dbReference type="PANTHER" id="PTHR42781:SF4">
    <property type="entry name" value="SPERMIDINE_PUTRESCINE IMPORT ATP-BINDING PROTEIN POTA"/>
    <property type="match status" value="1"/>
</dbReference>
<accession>A0A809YDK2</accession>
<evidence type="ECO:0000259" key="7">
    <source>
        <dbReference type="PROSITE" id="PS50893"/>
    </source>
</evidence>
<comment type="function">
    <text evidence="5">Involved in beta-(1--&gt;2)glucan export. Transmembrane domains (TMD) form a pore in the inner membrane and the ATP-binding domain (NBD) is responsible for energy generation.</text>
</comment>